<dbReference type="PROSITE" id="PS50977">
    <property type="entry name" value="HTH_TETR_2"/>
    <property type="match status" value="1"/>
</dbReference>
<evidence type="ECO:0000313" key="6">
    <source>
        <dbReference type="EMBL" id="TYO66389.1"/>
    </source>
</evidence>
<dbReference type="AlphaFoldDB" id="A0A5S4YX54"/>
<accession>A0A5S4YX54</accession>
<evidence type="ECO:0000256" key="4">
    <source>
        <dbReference type="PROSITE-ProRule" id="PRU00335"/>
    </source>
</evidence>
<dbReference type="InterPro" id="IPR009057">
    <property type="entry name" value="Homeodomain-like_sf"/>
</dbReference>
<evidence type="ECO:0000313" key="7">
    <source>
        <dbReference type="Proteomes" id="UP000324797"/>
    </source>
</evidence>
<feature type="domain" description="HTH tetR-type" evidence="5">
    <location>
        <begin position="23"/>
        <end position="83"/>
    </location>
</feature>
<dbReference type="Proteomes" id="UP000324797">
    <property type="component" value="Unassembled WGS sequence"/>
</dbReference>
<comment type="caution">
    <text evidence="6">The sequence shown here is derived from an EMBL/GenBank/DDBJ whole genome shotgun (WGS) entry which is preliminary data.</text>
</comment>
<keyword evidence="3" id="KW-0804">Transcription</keyword>
<keyword evidence="2 4" id="KW-0238">DNA-binding</keyword>
<dbReference type="Pfam" id="PF00440">
    <property type="entry name" value="TetR_N"/>
    <property type="match status" value="1"/>
</dbReference>
<dbReference type="Gene3D" id="1.10.357.10">
    <property type="entry name" value="Tetracycline Repressor, domain 2"/>
    <property type="match status" value="1"/>
</dbReference>
<dbReference type="PANTHER" id="PTHR47506:SF6">
    <property type="entry name" value="HTH-TYPE TRANSCRIPTIONAL REPRESSOR NEMR"/>
    <property type="match status" value="1"/>
</dbReference>
<protein>
    <submittedName>
        <fullName evidence="6">TetR family transcriptional regulator</fullName>
    </submittedName>
</protein>
<organism evidence="6 7">
    <name type="scientific">Bradyrhizobium hipponense</name>
    <dbReference type="NCBI Taxonomy" id="2605638"/>
    <lineage>
        <taxon>Bacteria</taxon>
        <taxon>Pseudomonadati</taxon>
        <taxon>Pseudomonadota</taxon>
        <taxon>Alphaproteobacteria</taxon>
        <taxon>Hyphomicrobiales</taxon>
        <taxon>Nitrobacteraceae</taxon>
        <taxon>Bradyrhizobium</taxon>
    </lineage>
</organism>
<name>A0A5S4YX54_9BRAD</name>
<evidence type="ECO:0000259" key="5">
    <source>
        <dbReference type="PROSITE" id="PS50977"/>
    </source>
</evidence>
<gene>
    <name evidence="6" type="ORF">FXV83_11645</name>
</gene>
<proteinExistence type="predicted"/>
<dbReference type="InterPro" id="IPR001647">
    <property type="entry name" value="HTH_TetR"/>
</dbReference>
<evidence type="ECO:0000256" key="2">
    <source>
        <dbReference type="ARBA" id="ARBA00023125"/>
    </source>
</evidence>
<dbReference type="InterPro" id="IPR011075">
    <property type="entry name" value="TetR_C"/>
</dbReference>
<dbReference type="GO" id="GO:0003677">
    <property type="term" value="F:DNA binding"/>
    <property type="evidence" value="ECO:0007669"/>
    <property type="project" value="UniProtKB-UniRule"/>
</dbReference>
<evidence type="ECO:0000256" key="3">
    <source>
        <dbReference type="ARBA" id="ARBA00023163"/>
    </source>
</evidence>
<dbReference type="EMBL" id="VSTH01000036">
    <property type="protein sequence ID" value="TYO66389.1"/>
    <property type="molecule type" value="Genomic_DNA"/>
</dbReference>
<dbReference type="PANTHER" id="PTHR47506">
    <property type="entry name" value="TRANSCRIPTIONAL REGULATORY PROTEIN"/>
    <property type="match status" value="1"/>
</dbReference>
<evidence type="ECO:0000256" key="1">
    <source>
        <dbReference type="ARBA" id="ARBA00023015"/>
    </source>
</evidence>
<keyword evidence="7" id="KW-1185">Reference proteome</keyword>
<dbReference type="SUPFAM" id="SSF48498">
    <property type="entry name" value="Tetracyclin repressor-like, C-terminal domain"/>
    <property type="match status" value="1"/>
</dbReference>
<dbReference type="InterPro" id="IPR036271">
    <property type="entry name" value="Tet_transcr_reg_TetR-rel_C_sf"/>
</dbReference>
<dbReference type="SUPFAM" id="SSF46689">
    <property type="entry name" value="Homeodomain-like"/>
    <property type="match status" value="1"/>
</dbReference>
<dbReference type="Pfam" id="PF16925">
    <property type="entry name" value="TetR_C_13"/>
    <property type="match status" value="1"/>
</dbReference>
<feature type="DNA-binding region" description="H-T-H motif" evidence="4">
    <location>
        <begin position="46"/>
        <end position="65"/>
    </location>
</feature>
<sequence length="215" mass="24037">MLRDKSALDCNTYIRIIDSMPKPSLKDAILDAGLKVMFRTGYHGTSVRDVTAAAGAPQGSFTNHFRSKEAFASEVLDRYFDITRGLVAEALYDASLTPRARLKRYLDIIIGRLEADGFGRGCLIGDLSLEATGSSEMLRTRLAEIFAEWRMPFAACIAEAQTRNEIASNFKPEELADFLLASWQGAILRMKVDRNPDALERFKTIAFQTVFREPT</sequence>
<reference evidence="6 7" key="1">
    <citation type="submission" date="2019-08" db="EMBL/GenBank/DDBJ databases">
        <title>Bradyrhizobium hipponensis sp. nov., a rhizobium isolated from a Lupinus angustifolius root nodule in Tunisia.</title>
        <authorList>
            <person name="Off K."/>
            <person name="Rejili M."/>
            <person name="Mars M."/>
            <person name="Brachmann A."/>
            <person name="Marin M."/>
        </authorList>
    </citation>
    <scope>NUCLEOTIDE SEQUENCE [LARGE SCALE GENOMIC DNA]</scope>
    <source>
        <strain evidence="7">aSej3</strain>
    </source>
</reference>
<keyword evidence="1" id="KW-0805">Transcription regulation</keyword>